<evidence type="ECO:0000256" key="6">
    <source>
        <dbReference type="ARBA" id="ARBA00022723"/>
    </source>
</evidence>
<proteinExistence type="inferred from homology"/>
<evidence type="ECO:0000256" key="4">
    <source>
        <dbReference type="ARBA" id="ARBA00022530"/>
    </source>
</evidence>
<name>A0A164N301_9CRUS</name>
<evidence type="ECO:0000256" key="7">
    <source>
        <dbReference type="ARBA" id="ARBA00022801"/>
    </source>
</evidence>
<evidence type="ECO:0000256" key="10">
    <source>
        <dbReference type="ARBA" id="ARBA00022837"/>
    </source>
</evidence>
<dbReference type="Proteomes" id="UP000076858">
    <property type="component" value="Unassembled WGS sequence"/>
</dbReference>
<keyword evidence="10" id="KW-0106">Calcium</keyword>
<comment type="function">
    <text evidence="15">Extracellular matrix serine protease secreted by pioneer neurons that plays a role in layering of neurons in the cerebral cortex and cerebellum by coordinating cell positioning during neurodevelopment. Regulates microtubule function in neurons and neuronal migration. Binding to the extracellular domains of lipoprotein receptors VLDLR and LRP8/APOER2 induces tyrosine phosphorylation of DAB1 and modulation of TAU phosphorylation. Affects migration of sympathetic preganglionic neurons in the spinal cord, where it seems to act as a barrier to neuronal migration. Enzymatic activity is important for the modulation of cell adhesion.</text>
</comment>
<keyword evidence="3" id="KW-0964">Secreted</keyword>
<evidence type="ECO:0000256" key="5">
    <source>
        <dbReference type="ARBA" id="ARBA00022670"/>
    </source>
</evidence>
<evidence type="ECO:0000313" key="16">
    <source>
        <dbReference type="EMBL" id="KZS05601.1"/>
    </source>
</evidence>
<dbReference type="Pfam" id="PF21471">
    <property type="entry name" value="Reelin_subrepeat-B"/>
    <property type="match status" value="1"/>
</dbReference>
<comment type="similarity">
    <text evidence="12">Belongs to the reelin family.</text>
</comment>
<evidence type="ECO:0000313" key="17">
    <source>
        <dbReference type="Proteomes" id="UP000076858"/>
    </source>
</evidence>
<accession>A0A164N301</accession>
<keyword evidence="6" id="KW-0479">Metal-binding</keyword>
<dbReference type="InterPro" id="IPR034968">
    <property type="entry name" value="Reelin"/>
</dbReference>
<dbReference type="GO" id="GO:0007155">
    <property type="term" value="P:cell adhesion"/>
    <property type="evidence" value="ECO:0007669"/>
    <property type="project" value="UniProtKB-KW"/>
</dbReference>
<evidence type="ECO:0000256" key="13">
    <source>
        <dbReference type="ARBA" id="ARBA00023900"/>
    </source>
</evidence>
<comment type="subunit">
    <text evidence="14">Oligomer of disulfide-linked homodimers.</text>
</comment>
<evidence type="ECO:0000256" key="8">
    <source>
        <dbReference type="ARBA" id="ARBA00022825"/>
    </source>
</evidence>
<evidence type="ECO:0000256" key="12">
    <source>
        <dbReference type="ARBA" id="ARBA00023773"/>
    </source>
</evidence>
<dbReference type="Gene3D" id="2.60.120.260">
    <property type="entry name" value="Galactose-binding domain-like"/>
    <property type="match status" value="1"/>
</dbReference>
<dbReference type="GO" id="GO:0001764">
    <property type="term" value="P:neuron migration"/>
    <property type="evidence" value="ECO:0007669"/>
    <property type="project" value="InterPro"/>
</dbReference>
<dbReference type="GO" id="GO:0008236">
    <property type="term" value="F:serine-type peptidase activity"/>
    <property type="evidence" value="ECO:0007669"/>
    <property type="project" value="UniProtKB-KW"/>
</dbReference>
<protein>
    <recommendedName>
        <fullName evidence="13">Reelin</fullName>
    </recommendedName>
</protein>
<evidence type="ECO:0000256" key="15">
    <source>
        <dbReference type="ARBA" id="ARBA00046064"/>
    </source>
</evidence>
<evidence type="ECO:0000256" key="2">
    <source>
        <dbReference type="ARBA" id="ARBA00022473"/>
    </source>
</evidence>
<dbReference type="GO" id="GO:0070325">
    <property type="term" value="F:lipoprotein particle receptor binding"/>
    <property type="evidence" value="ECO:0007669"/>
    <property type="project" value="InterPro"/>
</dbReference>
<evidence type="ECO:0000256" key="11">
    <source>
        <dbReference type="ARBA" id="ARBA00022889"/>
    </source>
</evidence>
<keyword evidence="11" id="KW-0130">Cell adhesion</keyword>
<keyword evidence="7" id="KW-0378">Hydrolase</keyword>
<dbReference type="GO" id="GO:0007417">
    <property type="term" value="P:central nervous system development"/>
    <property type="evidence" value="ECO:0007669"/>
    <property type="project" value="InterPro"/>
</dbReference>
<keyword evidence="8" id="KW-0720">Serine protease</keyword>
<dbReference type="AlphaFoldDB" id="A0A164N301"/>
<dbReference type="PANTHER" id="PTHR11841">
    <property type="entry name" value="REELIN"/>
    <property type="match status" value="1"/>
</dbReference>
<evidence type="ECO:0000256" key="14">
    <source>
        <dbReference type="ARBA" id="ARBA00044961"/>
    </source>
</evidence>
<dbReference type="GO" id="GO:0046872">
    <property type="term" value="F:metal ion binding"/>
    <property type="evidence" value="ECO:0007669"/>
    <property type="project" value="UniProtKB-KW"/>
</dbReference>
<comment type="subcellular location">
    <subcellularLocation>
        <location evidence="1">Secreted</location>
        <location evidence="1">Extracellular space</location>
        <location evidence="1">Extracellular matrix</location>
    </subcellularLocation>
</comment>
<sequence length="138" mass="15325">MRILDLTNCTRLRLWQPVHAGEGLDTWAIDGLVLHSTTPLGVILTSDFQQLNDQGSSWLSWFGGQLHSFCSRDDALVFQGELGEQLVFTGDSMITSETVLQFEVNVGCGTTDLSLEHPVRLEYSIDGGQNWHLVVKCC</sequence>
<comment type="caution">
    <text evidence="16">The sequence shown here is derived from an EMBL/GenBank/DDBJ whole genome shotgun (WGS) entry which is preliminary data.</text>
</comment>
<keyword evidence="17" id="KW-1185">Reference proteome</keyword>
<gene>
    <name evidence="16" type="ORF">APZ42_031170</name>
</gene>
<dbReference type="EMBL" id="LRGB01002892">
    <property type="protein sequence ID" value="KZS05601.1"/>
    <property type="molecule type" value="Genomic_DNA"/>
</dbReference>
<reference evidence="16 17" key="1">
    <citation type="submission" date="2016-03" db="EMBL/GenBank/DDBJ databases">
        <title>EvidentialGene: Evidence-directed Construction of Genes on Genomes.</title>
        <authorList>
            <person name="Gilbert D.G."/>
            <person name="Choi J.-H."/>
            <person name="Mockaitis K."/>
            <person name="Colbourne J."/>
            <person name="Pfrender M."/>
        </authorList>
    </citation>
    <scope>NUCLEOTIDE SEQUENCE [LARGE SCALE GENOMIC DNA]</scope>
    <source>
        <strain evidence="16 17">Xinb3</strain>
        <tissue evidence="16">Complete organism</tissue>
    </source>
</reference>
<organism evidence="16 17">
    <name type="scientific">Daphnia magna</name>
    <dbReference type="NCBI Taxonomy" id="35525"/>
    <lineage>
        <taxon>Eukaryota</taxon>
        <taxon>Metazoa</taxon>
        <taxon>Ecdysozoa</taxon>
        <taxon>Arthropoda</taxon>
        <taxon>Crustacea</taxon>
        <taxon>Branchiopoda</taxon>
        <taxon>Diplostraca</taxon>
        <taxon>Cladocera</taxon>
        <taxon>Anomopoda</taxon>
        <taxon>Daphniidae</taxon>
        <taxon>Daphnia</taxon>
    </lineage>
</organism>
<dbReference type="GO" id="GO:0006508">
    <property type="term" value="P:proteolysis"/>
    <property type="evidence" value="ECO:0007669"/>
    <property type="project" value="UniProtKB-KW"/>
</dbReference>
<evidence type="ECO:0000256" key="1">
    <source>
        <dbReference type="ARBA" id="ARBA00004498"/>
    </source>
</evidence>
<dbReference type="PANTHER" id="PTHR11841:SF1">
    <property type="entry name" value="REELIN"/>
    <property type="match status" value="1"/>
</dbReference>
<keyword evidence="4" id="KW-0272">Extracellular matrix</keyword>
<keyword evidence="9" id="KW-0862">Zinc</keyword>
<dbReference type="OrthoDB" id="6330257at2759"/>
<evidence type="ECO:0000256" key="9">
    <source>
        <dbReference type="ARBA" id="ARBA00022833"/>
    </source>
</evidence>
<evidence type="ECO:0000256" key="3">
    <source>
        <dbReference type="ARBA" id="ARBA00022525"/>
    </source>
</evidence>
<keyword evidence="2" id="KW-0217">Developmental protein</keyword>
<dbReference type="InterPro" id="IPR049419">
    <property type="entry name" value="Reelin_subrepeat-B"/>
</dbReference>
<keyword evidence="5" id="KW-0645">Protease</keyword>